<comment type="similarity">
    <text evidence="2">In the N-terminal section; belongs to the leguminous lectin family.</text>
</comment>
<evidence type="ECO:0000256" key="1">
    <source>
        <dbReference type="ARBA" id="ARBA00004251"/>
    </source>
</evidence>
<proteinExistence type="inferred from homology"/>
<comment type="subcellular location">
    <subcellularLocation>
        <location evidence="1">Cell membrane</location>
        <topology evidence="1">Single-pass type I membrane protein</topology>
    </subcellularLocation>
</comment>
<organism evidence="22">
    <name type="scientific">Araucaria cunninghamii</name>
    <name type="common">Hoop pine</name>
    <name type="synonym">Moreton Bay pine</name>
    <dbReference type="NCBI Taxonomy" id="56994"/>
    <lineage>
        <taxon>Eukaryota</taxon>
        <taxon>Viridiplantae</taxon>
        <taxon>Streptophyta</taxon>
        <taxon>Embryophyta</taxon>
        <taxon>Tracheophyta</taxon>
        <taxon>Spermatophyta</taxon>
        <taxon>Pinopsida</taxon>
        <taxon>Pinidae</taxon>
        <taxon>Conifers II</taxon>
        <taxon>Araucariales</taxon>
        <taxon>Araucariaceae</taxon>
        <taxon>Araucaria</taxon>
    </lineage>
</organism>
<feature type="domain" description="Protein kinase" evidence="21">
    <location>
        <begin position="348"/>
        <end position="629"/>
    </location>
</feature>
<dbReference type="CDD" id="cd14066">
    <property type="entry name" value="STKc_IRAK"/>
    <property type="match status" value="1"/>
</dbReference>
<dbReference type="Pfam" id="PF00139">
    <property type="entry name" value="Lectin_legB"/>
    <property type="match status" value="1"/>
</dbReference>
<evidence type="ECO:0000256" key="7">
    <source>
        <dbReference type="ARBA" id="ARBA00022679"/>
    </source>
</evidence>
<keyword evidence="15 19" id="KW-0472">Membrane</keyword>
<dbReference type="InterPro" id="IPR008271">
    <property type="entry name" value="Ser/Thr_kinase_AS"/>
</dbReference>
<evidence type="ECO:0000256" key="6">
    <source>
        <dbReference type="ARBA" id="ARBA00022527"/>
    </source>
</evidence>
<evidence type="ECO:0000256" key="10">
    <source>
        <dbReference type="ARBA" id="ARBA00022734"/>
    </source>
</evidence>
<comment type="catalytic activity">
    <reaction evidence="17">
        <text>L-seryl-[protein] + ATP = O-phospho-L-seryl-[protein] + ADP + H(+)</text>
        <dbReference type="Rhea" id="RHEA:17989"/>
        <dbReference type="Rhea" id="RHEA-COMP:9863"/>
        <dbReference type="Rhea" id="RHEA-COMP:11604"/>
        <dbReference type="ChEBI" id="CHEBI:15378"/>
        <dbReference type="ChEBI" id="CHEBI:29999"/>
        <dbReference type="ChEBI" id="CHEBI:30616"/>
        <dbReference type="ChEBI" id="CHEBI:83421"/>
        <dbReference type="ChEBI" id="CHEBI:456216"/>
        <dbReference type="EC" id="2.7.11.1"/>
    </reaction>
</comment>
<dbReference type="PANTHER" id="PTHR27007">
    <property type="match status" value="1"/>
</dbReference>
<evidence type="ECO:0000256" key="14">
    <source>
        <dbReference type="ARBA" id="ARBA00022989"/>
    </source>
</evidence>
<dbReference type="FunFam" id="1.10.510.10:FF:000108">
    <property type="entry name" value="L-type lectin-domain containing receptor kinase S.4"/>
    <property type="match status" value="1"/>
</dbReference>
<evidence type="ECO:0000256" key="2">
    <source>
        <dbReference type="ARBA" id="ARBA00008536"/>
    </source>
</evidence>
<evidence type="ECO:0000256" key="4">
    <source>
        <dbReference type="ARBA" id="ARBA00012513"/>
    </source>
</evidence>
<comment type="similarity">
    <text evidence="3">In the C-terminal section; belongs to the protein kinase superfamily. Ser/Thr protein kinase family.</text>
</comment>
<feature type="signal peptide" evidence="20">
    <location>
        <begin position="1"/>
        <end position="22"/>
    </location>
</feature>
<evidence type="ECO:0000256" key="12">
    <source>
        <dbReference type="ARBA" id="ARBA00022777"/>
    </source>
</evidence>
<keyword evidence="10" id="KW-0430">Lectin</keyword>
<keyword evidence="8 19" id="KW-0812">Transmembrane</keyword>
<evidence type="ECO:0000256" key="16">
    <source>
        <dbReference type="ARBA" id="ARBA00047899"/>
    </source>
</evidence>
<evidence type="ECO:0000256" key="13">
    <source>
        <dbReference type="ARBA" id="ARBA00022840"/>
    </source>
</evidence>
<dbReference type="CDD" id="cd06899">
    <property type="entry name" value="lectin_legume_LecRK_Arcelin_ConA"/>
    <property type="match status" value="1"/>
</dbReference>
<evidence type="ECO:0000256" key="8">
    <source>
        <dbReference type="ARBA" id="ARBA00022692"/>
    </source>
</evidence>
<dbReference type="FunFam" id="3.30.200.20:FF:000178">
    <property type="entry name" value="serine/threonine-protein kinase PBS1-like"/>
    <property type="match status" value="1"/>
</dbReference>
<dbReference type="GO" id="GO:0005886">
    <property type="term" value="C:plasma membrane"/>
    <property type="evidence" value="ECO:0007669"/>
    <property type="project" value="UniProtKB-SubCell"/>
</dbReference>
<feature type="chain" id="PRO_5002311350" description="non-specific serine/threonine protein kinase" evidence="20">
    <location>
        <begin position="23"/>
        <end position="646"/>
    </location>
</feature>
<keyword evidence="5" id="KW-1003">Cell membrane</keyword>
<keyword evidence="11 18" id="KW-0547">Nucleotide-binding</keyword>
<evidence type="ECO:0000313" key="22">
    <source>
        <dbReference type="EMBL" id="JAG93499.1"/>
    </source>
</evidence>
<dbReference type="SUPFAM" id="SSF49899">
    <property type="entry name" value="Concanavalin A-like lectins/glucanases"/>
    <property type="match status" value="1"/>
</dbReference>
<dbReference type="GO" id="GO:0004674">
    <property type="term" value="F:protein serine/threonine kinase activity"/>
    <property type="evidence" value="ECO:0007669"/>
    <property type="project" value="UniProtKB-KW"/>
</dbReference>
<dbReference type="InterPro" id="IPR017441">
    <property type="entry name" value="Protein_kinase_ATP_BS"/>
</dbReference>
<dbReference type="FunFam" id="2.60.120.200:FF:000112">
    <property type="entry name" value="L-type lectin-domain containing receptor kinase V.9"/>
    <property type="match status" value="1"/>
</dbReference>
<dbReference type="EC" id="2.7.11.1" evidence="4"/>
<reference evidence="22" key="1">
    <citation type="submission" date="2015-03" db="EMBL/GenBank/DDBJ databases">
        <title>A transcriptome of Araucaria cunninghamii, an australian fine timber species.</title>
        <authorList>
            <person name="Jing Yi C.J.Y."/>
            <person name="Yin San L.Y.S."/>
            <person name="Abdul Karim S.S."/>
            <person name="Wan Azmi N.N."/>
            <person name="Hercus R.R."/>
            <person name="Croft L.L."/>
        </authorList>
    </citation>
    <scope>NUCLEOTIDE SEQUENCE</scope>
    <source>
        <strain evidence="22">MI0301</strain>
        <tissue evidence="22">Leaf</tissue>
    </source>
</reference>
<evidence type="ECO:0000256" key="9">
    <source>
        <dbReference type="ARBA" id="ARBA00022729"/>
    </source>
</evidence>
<evidence type="ECO:0000256" key="19">
    <source>
        <dbReference type="SAM" id="Phobius"/>
    </source>
</evidence>
<evidence type="ECO:0000259" key="21">
    <source>
        <dbReference type="PROSITE" id="PS50011"/>
    </source>
</evidence>
<dbReference type="PROSITE" id="PS00107">
    <property type="entry name" value="PROTEIN_KINASE_ATP"/>
    <property type="match status" value="1"/>
</dbReference>
<accession>A0A0D6QSP2</accession>
<comment type="catalytic activity">
    <reaction evidence="16">
        <text>L-threonyl-[protein] + ATP = O-phospho-L-threonyl-[protein] + ADP + H(+)</text>
        <dbReference type="Rhea" id="RHEA:46608"/>
        <dbReference type="Rhea" id="RHEA-COMP:11060"/>
        <dbReference type="Rhea" id="RHEA-COMP:11605"/>
        <dbReference type="ChEBI" id="CHEBI:15378"/>
        <dbReference type="ChEBI" id="CHEBI:30013"/>
        <dbReference type="ChEBI" id="CHEBI:30616"/>
        <dbReference type="ChEBI" id="CHEBI:61977"/>
        <dbReference type="ChEBI" id="CHEBI:456216"/>
        <dbReference type="EC" id="2.7.11.1"/>
    </reaction>
</comment>
<dbReference type="Pfam" id="PF00069">
    <property type="entry name" value="Pkinase"/>
    <property type="match status" value="1"/>
</dbReference>
<evidence type="ECO:0000256" key="20">
    <source>
        <dbReference type="SAM" id="SignalP"/>
    </source>
</evidence>
<keyword evidence="9 20" id="KW-0732">Signal</keyword>
<feature type="binding site" evidence="18">
    <location>
        <position position="377"/>
    </location>
    <ligand>
        <name>ATP</name>
        <dbReference type="ChEBI" id="CHEBI:30616"/>
    </ligand>
</feature>
<evidence type="ECO:0000256" key="5">
    <source>
        <dbReference type="ARBA" id="ARBA00022475"/>
    </source>
</evidence>
<dbReference type="Gene3D" id="3.30.200.20">
    <property type="entry name" value="Phosphorylase Kinase, domain 1"/>
    <property type="match status" value="1"/>
</dbReference>
<dbReference type="InterPro" id="IPR013320">
    <property type="entry name" value="ConA-like_dom_sf"/>
</dbReference>
<feature type="transmembrane region" description="Helical" evidence="19">
    <location>
        <begin position="292"/>
        <end position="313"/>
    </location>
</feature>
<keyword evidence="14 19" id="KW-1133">Transmembrane helix</keyword>
<keyword evidence="12" id="KW-0418">Kinase</keyword>
<evidence type="ECO:0000256" key="3">
    <source>
        <dbReference type="ARBA" id="ARBA00010217"/>
    </source>
</evidence>
<dbReference type="InterPro" id="IPR011009">
    <property type="entry name" value="Kinase-like_dom_sf"/>
</dbReference>
<keyword evidence="7" id="KW-0808">Transferase</keyword>
<dbReference type="Gene3D" id="2.60.120.200">
    <property type="match status" value="1"/>
</dbReference>
<dbReference type="EMBL" id="GCKF01046619">
    <property type="protein sequence ID" value="JAG93499.1"/>
    <property type="molecule type" value="Transcribed_RNA"/>
</dbReference>
<evidence type="ECO:0000256" key="15">
    <source>
        <dbReference type="ARBA" id="ARBA00023136"/>
    </source>
</evidence>
<evidence type="ECO:0000256" key="11">
    <source>
        <dbReference type="ARBA" id="ARBA00022741"/>
    </source>
</evidence>
<dbReference type="GO" id="GO:0005524">
    <property type="term" value="F:ATP binding"/>
    <property type="evidence" value="ECO:0007669"/>
    <property type="project" value="UniProtKB-UniRule"/>
</dbReference>
<evidence type="ECO:0000256" key="18">
    <source>
        <dbReference type="PROSITE-ProRule" id="PRU10141"/>
    </source>
</evidence>
<dbReference type="InterPro" id="IPR000719">
    <property type="entry name" value="Prot_kinase_dom"/>
</dbReference>
<dbReference type="Gene3D" id="1.10.510.10">
    <property type="entry name" value="Transferase(Phosphotransferase) domain 1"/>
    <property type="match status" value="1"/>
</dbReference>
<keyword evidence="6" id="KW-0723">Serine/threonine-protein kinase</keyword>
<dbReference type="SUPFAM" id="SSF56112">
    <property type="entry name" value="Protein kinase-like (PK-like)"/>
    <property type="match status" value="1"/>
</dbReference>
<dbReference type="PROSITE" id="PS50011">
    <property type="entry name" value="PROTEIN_KINASE_DOM"/>
    <property type="match status" value="1"/>
</dbReference>
<name>A0A0D6QSP2_ARACU</name>
<dbReference type="SMART" id="SM00220">
    <property type="entry name" value="S_TKc"/>
    <property type="match status" value="1"/>
</dbReference>
<sequence length="646" mass="71955">MADMPAILSVLLGFNMLFTAQAKTSFIFNPFKDSTDLTLIDNASYQSTAICLTHESGEVMGRALYPQPVRMKGKASINETLSFSTTFVFSIICNSSNSICGHGLAFMMTPHRSPMGALASQFLGLLNFSSNGQPYNHLFAVEFDTVITEEFHDINNNHVGVDINNLISVDAERAGFWIGMKQFREVDLGSGQNIQAWIDYDHHQEHLNVSIAPAGSLRPQKPLISLKQLSLSTIIEKEMYVGFSAATQLDGAKHCILAWSFATDGVAPVLNTSRLPSLAQKSSKSKSSRARLRVSVTTVSVLLLMLVVIAALVMRKRKRDADFVEEWEVKYWPQRFNYKDLFIATKGFQKEQLLGCGGFGQVYKGVLPSNGVPVAVKSILSETNEGVKEFIAEISSLGRLQHRNLVQIRGYCRRGTQLFIVYDYMPNGSVDKMIFGNPRRVLAWPQRYRILKDVAAGLLYLHEEWEKIVVHRDIKASNVLLDEDLNAKLGDFGLARLYDHNENPRTTYVVGTPGYIPPELVHTGKATPYSDVYSFGILLLEVACGRKPVDPSLNEAQIVLVDWVRELHAEGKLMDAADPKLGCEFVEDEMERVLKLGMVCCNEEAEERLGIRHVVQILDDKAPLPDTSFPFSTEGNGSINSWMSSI</sequence>
<dbReference type="InterPro" id="IPR001220">
    <property type="entry name" value="Legume_lectin_dom"/>
</dbReference>
<keyword evidence="13 18" id="KW-0067">ATP-binding</keyword>
<dbReference type="PROSITE" id="PS00108">
    <property type="entry name" value="PROTEIN_KINASE_ST"/>
    <property type="match status" value="1"/>
</dbReference>
<evidence type="ECO:0000256" key="17">
    <source>
        <dbReference type="ARBA" id="ARBA00048679"/>
    </source>
</evidence>
<dbReference type="GO" id="GO:0030246">
    <property type="term" value="F:carbohydrate binding"/>
    <property type="evidence" value="ECO:0007669"/>
    <property type="project" value="UniProtKB-KW"/>
</dbReference>
<dbReference type="AlphaFoldDB" id="A0A0D6QSP2"/>
<protein>
    <recommendedName>
        <fullName evidence="4">non-specific serine/threonine protein kinase</fullName>
        <ecNumber evidence="4">2.7.11.1</ecNumber>
    </recommendedName>
</protein>
<dbReference type="InterPro" id="IPR050528">
    <property type="entry name" value="L-type_Lectin-RKs"/>
</dbReference>